<proteinExistence type="inferred from homology"/>
<comment type="similarity">
    <text evidence="3">Belongs to the UDP-glycosyltransferase family.</text>
</comment>
<dbReference type="InterPro" id="IPR050271">
    <property type="entry name" value="UDP-glycosyltransferase"/>
</dbReference>
<protein>
    <submittedName>
        <fullName evidence="4">Glycosyltransferase</fullName>
    </submittedName>
</protein>
<keyword evidence="5" id="KW-1185">Reference proteome</keyword>
<dbReference type="Pfam" id="PF00201">
    <property type="entry name" value="UDPGT"/>
    <property type="match status" value="1"/>
</dbReference>
<dbReference type="PANTHER" id="PTHR48043:SF145">
    <property type="entry name" value="FI06409P-RELATED"/>
    <property type="match status" value="1"/>
</dbReference>
<dbReference type="SUPFAM" id="SSF53756">
    <property type="entry name" value="UDP-Glycosyltransferase/glycogen phosphorylase"/>
    <property type="match status" value="1"/>
</dbReference>
<geneLocation type="plasmid" evidence="4 5">
    <name>unnamed1</name>
</geneLocation>
<accession>A0A518XIY2</accession>
<dbReference type="PANTHER" id="PTHR48043">
    <property type="entry name" value="EG:EG0003.4 PROTEIN-RELATED"/>
    <property type="match status" value="1"/>
</dbReference>
<evidence type="ECO:0000256" key="2">
    <source>
        <dbReference type="ARBA" id="ARBA00022679"/>
    </source>
</evidence>
<evidence type="ECO:0000256" key="1">
    <source>
        <dbReference type="ARBA" id="ARBA00022676"/>
    </source>
</evidence>
<dbReference type="CDD" id="cd03784">
    <property type="entry name" value="GT1_Gtf-like"/>
    <property type="match status" value="1"/>
</dbReference>
<gene>
    <name evidence="4" type="ORF">D8B20_19305</name>
</gene>
<keyword evidence="4" id="KW-0614">Plasmid</keyword>
<evidence type="ECO:0000313" key="4">
    <source>
        <dbReference type="EMBL" id="QDY44066.1"/>
    </source>
</evidence>
<dbReference type="InterPro" id="IPR002213">
    <property type="entry name" value="UDP_glucos_trans"/>
</dbReference>
<evidence type="ECO:0000313" key="5">
    <source>
        <dbReference type="Proteomes" id="UP000319411"/>
    </source>
</evidence>
<sequence length="425" mass="46388">MGHFAVVAPPLYSHFHALQALAQTLLARGHRITFIQQADARTLLSDERISFVAVGEQTHPVGSLSAGLQRLAAPGGLSLFRVIRDLAAATDMLCRELPAVLKNLNIDGVIADQMEAAGGLVAEALGLPFVSVACALPVNREPGIPLAVMAFRYSEDAKALKRFRASSDMYDRIMRHHGNVIARHARAFGLPERHGLHQCLSPLAQISQLVPAFDFPRQQLPACFHAVGQLRVDSAPGMLPAPWPTLRQPVVYASLGTLQGRRFRLFMRLARACRNQRLSLVIAHCGGLNARQVHQLELAGAAWVTDFVDQRAALQHAQVFVTHAGLNSALEALECGTPMLALPIAFDQPGVAARIEWHGIGRRASRFSRVAVLEKYLQQLLTDPHYRLRMSAMQAQLKRAGGCARAADIVEQALCRQQIVLAEAT</sequence>
<dbReference type="OrthoDB" id="9805366at2"/>
<dbReference type="Proteomes" id="UP000319411">
    <property type="component" value="Plasmid unnamed1"/>
</dbReference>
<dbReference type="EMBL" id="CP032703">
    <property type="protein sequence ID" value="QDY44066.1"/>
    <property type="molecule type" value="Genomic_DNA"/>
</dbReference>
<evidence type="ECO:0000256" key="3">
    <source>
        <dbReference type="RuleBase" id="RU003718"/>
    </source>
</evidence>
<keyword evidence="1 3" id="KW-0328">Glycosyltransferase</keyword>
<dbReference type="GO" id="GO:0008194">
    <property type="term" value="F:UDP-glycosyltransferase activity"/>
    <property type="evidence" value="ECO:0007669"/>
    <property type="project" value="InterPro"/>
</dbReference>
<organism evidence="4 5">
    <name type="scientific">Candidatus Pantoea soli</name>
    <dbReference type="NCBI Taxonomy" id="3098669"/>
    <lineage>
        <taxon>Bacteria</taxon>
        <taxon>Pseudomonadati</taxon>
        <taxon>Pseudomonadota</taxon>
        <taxon>Gammaproteobacteria</taxon>
        <taxon>Enterobacterales</taxon>
        <taxon>Erwiniaceae</taxon>
        <taxon>Pantoea</taxon>
    </lineage>
</organism>
<dbReference type="KEGG" id="pdis:D8B20_19305"/>
<reference evidence="4 5" key="1">
    <citation type="submission" date="2018-10" db="EMBL/GenBank/DDBJ databases">
        <title>Genome Sequencing of Pantoea dispersa DSM 32899.</title>
        <authorList>
            <person name="Nawrath M."/>
            <person name="Ottenheim C."/>
            <person name="Wilm A."/>
            <person name="Zimmermann W."/>
            <person name="Wu J.C."/>
        </authorList>
    </citation>
    <scope>NUCLEOTIDE SEQUENCE [LARGE SCALE GENOMIC DNA]</scope>
    <source>
        <strain evidence="4 5">DSM 32899</strain>
        <plasmid evidence="4 5">unnamed1</plasmid>
    </source>
</reference>
<dbReference type="Gene3D" id="3.40.50.2000">
    <property type="entry name" value="Glycogen Phosphorylase B"/>
    <property type="match status" value="2"/>
</dbReference>
<dbReference type="InterPro" id="IPR035595">
    <property type="entry name" value="UDP_glycos_trans_CS"/>
</dbReference>
<name>A0A518XIY2_9GAMM</name>
<keyword evidence="2 3" id="KW-0808">Transferase</keyword>
<dbReference type="RefSeq" id="WP_145891333.1">
    <property type="nucleotide sequence ID" value="NZ_CP032703.1"/>
</dbReference>
<dbReference type="AlphaFoldDB" id="A0A518XIY2"/>
<dbReference type="PROSITE" id="PS00375">
    <property type="entry name" value="UDPGT"/>
    <property type="match status" value="1"/>
</dbReference>